<evidence type="ECO:0000313" key="3">
    <source>
        <dbReference type="EMBL" id="SFF13045.1"/>
    </source>
</evidence>
<dbReference type="OrthoDB" id="275223at2"/>
<name>A0A1I2G5Y1_9RHOB</name>
<accession>A0A1I2G5Y1</accession>
<evidence type="ECO:0000256" key="2">
    <source>
        <dbReference type="SAM" id="Phobius"/>
    </source>
</evidence>
<reference evidence="3 4" key="1">
    <citation type="submission" date="2016-10" db="EMBL/GenBank/DDBJ databases">
        <authorList>
            <person name="de Groot N.N."/>
        </authorList>
    </citation>
    <scope>NUCLEOTIDE SEQUENCE [LARGE SCALE GENOMIC DNA]</scope>
    <source>
        <strain evidence="3 4">DSM 11443</strain>
    </source>
</reference>
<keyword evidence="4" id="KW-1185">Reference proteome</keyword>
<dbReference type="InterPro" id="IPR009200">
    <property type="entry name" value="DUF1269_membrane"/>
</dbReference>
<organism evidence="3 4">
    <name type="scientific">Sulfitobacter brevis</name>
    <dbReference type="NCBI Taxonomy" id="74348"/>
    <lineage>
        <taxon>Bacteria</taxon>
        <taxon>Pseudomonadati</taxon>
        <taxon>Pseudomonadota</taxon>
        <taxon>Alphaproteobacteria</taxon>
        <taxon>Rhodobacterales</taxon>
        <taxon>Roseobacteraceae</taxon>
        <taxon>Sulfitobacter</taxon>
    </lineage>
</organism>
<feature type="transmembrane region" description="Helical" evidence="2">
    <location>
        <begin position="53"/>
        <end position="75"/>
    </location>
</feature>
<keyword evidence="2" id="KW-0812">Transmembrane</keyword>
<evidence type="ECO:0000313" key="4">
    <source>
        <dbReference type="Proteomes" id="UP000198977"/>
    </source>
</evidence>
<dbReference type="Proteomes" id="UP000198977">
    <property type="component" value="Unassembled WGS sequence"/>
</dbReference>
<keyword evidence="2" id="KW-1133">Transmembrane helix</keyword>
<gene>
    <name evidence="3" type="ORF">SAMN04488523_1207</name>
</gene>
<protein>
    <submittedName>
        <fullName evidence="3">Uncharacterized membrane protein</fullName>
    </submittedName>
</protein>
<dbReference type="AlphaFoldDB" id="A0A1I2G5Y1"/>
<dbReference type="RefSeq" id="WP_093925318.1">
    <property type="nucleotide sequence ID" value="NZ_FOMW01000020.1"/>
</dbReference>
<dbReference type="EMBL" id="FOMW01000020">
    <property type="protein sequence ID" value="SFF13045.1"/>
    <property type="molecule type" value="Genomic_DNA"/>
</dbReference>
<sequence>MSELIVVAYDTPANAEAARYELFGMAKEYLVEIADAVIATADNDRNIKLDQMVNMWTVGATGGAFWGLLAGLIFFNPLLGLAVGAGAGAISGGLSDYGIDDDFMKDVSGALQPGQAALFMMMRTEASDRVIERLSKKGGRILRTNLDSDAENHLRNHFDTKHAEMSEKLSRE</sequence>
<feature type="region of interest" description="Disordered" evidence="1">
    <location>
        <begin position="153"/>
        <end position="172"/>
    </location>
</feature>
<keyword evidence="2" id="KW-0472">Membrane</keyword>
<proteinExistence type="predicted"/>
<dbReference type="Pfam" id="PF06897">
    <property type="entry name" value="DUF1269"/>
    <property type="match status" value="1"/>
</dbReference>
<evidence type="ECO:0000256" key="1">
    <source>
        <dbReference type="SAM" id="MobiDB-lite"/>
    </source>
</evidence>